<evidence type="ECO:0008006" key="3">
    <source>
        <dbReference type="Google" id="ProtNLM"/>
    </source>
</evidence>
<dbReference type="InterPro" id="IPR000415">
    <property type="entry name" value="Nitroreductase-like"/>
</dbReference>
<dbReference type="EMBL" id="CP157762">
    <property type="protein sequence ID" value="XBP95124.1"/>
    <property type="molecule type" value="Genomic_DNA"/>
</dbReference>
<organism evidence="1">
    <name type="scientific">Micromonospora sp. CCTCC AA 2012012</name>
    <dbReference type="NCBI Taxonomy" id="3111921"/>
    <lineage>
        <taxon>Bacteria</taxon>
        <taxon>Bacillati</taxon>
        <taxon>Actinomycetota</taxon>
        <taxon>Actinomycetes</taxon>
        <taxon>Micromonosporales</taxon>
        <taxon>Micromonosporaceae</taxon>
        <taxon>Micromonospora</taxon>
    </lineage>
</organism>
<name>A0AAU7MCF5_9ACTN</name>
<dbReference type="Gene3D" id="3.40.109.10">
    <property type="entry name" value="NADH Oxidase"/>
    <property type="match status" value="2"/>
</dbReference>
<dbReference type="GO" id="GO:0016491">
    <property type="term" value="F:oxidoreductase activity"/>
    <property type="evidence" value="ECO:0007669"/>
    <property type="project" value="InterPro"/>
</dbReference>
<dbReference type="EMBL" id="CP159342">
    <property type="protein sequence ID" value="XCH75827.1"/>
    <property type="molecule type" value="Genomic_DNA"/>
</dbReference>
<proteinExistence type="predicted"/>
<sequence>MTDATETLRFALRQGPLRGILHDPIVIDESVPTTALIPPAAARGESGRPLPLGTTAALAATTYPAGRLPAGPACWQRLGAVLLAAFGLQRREPSNPANDHRVTASVRSKFPVHVFVVPPAGPAAYLDVYRHALVDVGGVPVPPPLRPDPGEVTVVLAARHTDLPAPYGALRCALTDLETGINLRSLLVAAELAGLGAVVASDGPTVTAAADLAAATGPGSWAAPVTVVLRGAGALPEPVDLPATTVPDDRLPAASADRTLADLVPIVRHRVARAAATGPAVSAGAGAPGIPDLPAGTGPSWEQVLWRRSAGRVRAPLTGFSARPARADRAFLDDLLGWAAVPAPTDRLRAVGERVGLGVVLHHVADLPTGWYTIDGTTARPGTLDDRLPARIEQSFGYPLSTANDCGVRHALAICVLTVDLRALVTDLGDDAWGLLQVWCGWVAHGFSMAAAAHGLFARPARSFDEHHLGALLDLPAGQAPVLMTVCGRSAYAEPLLDLRA</sequence>
<reference evidence="1" key="1">
    <citation type="submission" date="2024-01" db="EMBL/GenBank/DDBJ databases">
        <title>The genome sequence of Micromonospora mangrovi CCTCC AA 2012012.</title>
        <authorList>
            <person name="Gao J."/>
        </authorList>
    </citation>
    <scope>NUCLEOTIDE SEQUENCE</scope>
    <source>
        <strain evidence="1">CCTCC AA 2012012</strain>
    </source>
</reference>
<dbReference type="AlphaFoldDB" id="A0AAU7MCF5"/>
<protein>
    <recommendedName>
        <fullName evidence="3">Nitroreductase domain-containing protein</fullName>
    </recommendedName>
</protein>
<evidence type="ECO:0000313" key="2">
    <source>
        <dbReference type="EMBL" id="XCH75827.1"/>
    </source>
</evidence>
<gene>
    <name evidence="2" type="ORF">ABUL08_06995</name>
    <name evidence="1" type="ORF">VK199_06950</name>
</gene>
<evidence type="ECO:0000313" key="1">
    <source>
        <dbReference type="EMBL" id="XBP95124.1"/>
    </source>
</evidence>
<accession>A0AAU7MCF5</accession>
<dbReference type="SUPFAM" id="SSF55469">
    <property type="entry name" value="FMN-dependent nitroreductase-like"/>
    <property type="match status" value="1"/>
</dbReference>
<dbReference type="RefSeq" id="WP_350935636.1">
    <property type="nucleotide sequence ID" value="NZ_CP157762.1"/>
</dbReference>
<reference evidence="2" key="2">
    <citation type="submission" date="2024-06" db="EMBL/GenBank/DDBJ databases">
        <title>Micromonospora mangrovi CCTCC AA 2012012 genome sequences.</title>
        <authorList>
            <person name="Gao J."/>
        </authorList>
    </citation>
    <scope>NUCLEOTIDE SEQUENCE</scope>
    <source>
        <strain evidence="2">CCTCC AA 2012012</strain>
    </source>
</reference>